<feature type="region of interest" description="Disordered" evidence="1">
    <location>
        <begin position="32"/>
        <end position="91"/>
    </location>
</feature>
<evidence type="ECO:0000256" key="2">
    <source>
        <dbReference type="SAM" id="SignalP"/>
    </source>
</evidence>
<protein>
    <recommendedName>
        <fullName evidence="9">DUF5067 domain-containing protein</fullName>
    </recommendedName>
</protein>
<dbReference type="EMBL" id="CP020858">
    <property type="protein sequence ID" value="ARU20093.1"/>
    <property type="molecule type" value="Genomic_DNA"/>
</dbReference>
<dbReference type="Proteomes" id="UP000471300">
    <property type="component" value="Unassembled WGS sequence"/>
</dbReference>
<evidence type="ECO:0000313" key="5">
    <source>
        <dbReference type="EMBL" id="MYZ66653.1"/>
    </source>
</evidence>
<dbReference type="PROSITE" id="PS51257">
    <property type="entry name" value="PROKAR_LIPOPROTEIN"/>
    <property type="match status" value="1"/>
</dbReference>
<dbReference type="EMBL" id="VSTR01000011">
    <property type="protein sequence ID" value="MYY73484.1"/>
    <property type="molecule type" value="Genomic_DNA"/>
</dbReference>
<evidence type="ECO:0000256" key="1">
    <source>
        <dbReference type="SAM" id="MobiDB-lite"/>
    </source>
</evidence>
<accession>A0A1Y0FA96</accession>
<sequence>MKKTLFKTLLLLSIVTFSGSLLSACGKADSQNTSVKRTKKITTTTSSEDKSKEKVVSSSEESTSSIESSSSEDENNGSSDVENTDYGKVTTIKEKETNKQIKQGDLSITIKNVKILKYEPKNKAQLSLANFENVKNPYYVVQFNYDVTNNSNKKLDLSGVSAVDLDSKELGQVIMLQDNGDTYDADAPVRVNPGVTKTVTCQGLLKEDMLGSLNKLSVTFGEVEDKDYNTVTEEADPTSVDIN</sequence>
<feature type="signal peptide" evidence="2">
    <location>
        <begin position="1"/>
        <end position="23"/>
    </location>
</feature>
<feature type="chain" id="PRO_5044378358" description="DUF5067 domain-containing protein" evidence="2">
    <location>
        <begin position="24"/>
        <end position="243"/>
    </location>
</feature>
<evidence type="ECO:0000313" key="3">
    <source>
        <dbReference type="EMBL" id="ARU20093.1"/>
    </source>
</evidence>
<evidence type="ECO:0008006" key="9">
    <source>
        <dbReference type="Google" id="ProtNLM"/>
    </source>
</evidence>
<gene>
    <name evidence="3" type="ORF">B7R82_09215</name>
    <name evidence="5" type="ORF">FYL06_06785</name>
    <name evidence="4" type="ORF">FYL10_07410</name>
</gene>
<dbReference type="AlphaFoldDB" id="A0A1Y0FA96"/>
<evidence type="ECO:0000313" key="4">
    <source>
        <dbReference type="EMBL" id="MYY73484.1"/>
    </source>
</evidence>
<proteinExistence type="predicted"/>
<evidence type="ECO:0000313" key="7">
    <source>
        <dbReference type="Proteomes" id="UP000470980"/>
    </source>
</evidence>
<evidence type="ECO:0000313" key="6">
    <source>
        <dbReference type="Proteomes" id="UP000195378"/>
    </source>
</evidence>
<dbReference type="EMBL" id="VSTU01000011">
    <property type="protein sequence ID" value="MYZ66653.1"/>
    <property type="molecule type" value="Genomic_DNA"/>
</dbReference>
<reference evidence="7 8" key="2">
    <citation type="journal article" date="2020" name="Food Funct.">
        <title>Screening of Lactobacillus salivarius strains from the feces of Chinese populations and the evaluation of their effects against intestinal inflammation in mice.</title>
        <authorList>
            <person name="Zhai Q."/>
            <person name="Shen X."/>
            <person name="Cen S."/>
            <person name="Zhang C."/>
            <person name="Tian F."/>
            <person name="Zhao J."/>
            <person name="Zhang H."/>
            <person name="Xue Y."/>
            <person name="Chen W."/>
        </authorList>
    </citation>
    <scope>NUCLEOTIDE SEQUENCE [LARGE SCALE GENOMIC DNA]</scope>
    <source>
        <strain evidence="5 8">FZJTZ28M4.scaf</strain>
        <strain evidence="4 7">FZJTZ9M6.scaf</strain>
    </source>
</reference>
<reference evidence="3 6" key="1">
    <citation type="submission" date="2017-04" db="EMBL/GenBank/DDBJ databases">
        <title>Complete genome sequence of Lactobacillus salivarius ZLS006, a probiotic strain isolated from healthy piglet.</title>
        <authorList>
            <person name="Zhang D."/>
        </authorList>
    </citation>
    <scope>NUCLEOTIDE SEQUENCE [LARGE SCALE GENOMIC DNA]</scope>
    <source>
        <strain evidence="3 6">ZLS006</strain>
    </source>
</reference>
<dbReference type="Proteomes" id="UP000195378">
    <property type="component" value="Chromosome"/>
</dbReference>
<keyword evidence="2" id="KW-0732">Signal</keyword>
<organism evidence="3 6">
    <name type="scientific">Ligilactobacillus salivarius</name>
    <dbReference type="NCBI Taxonomy" id="1624"/>
    <lineage>
        <taxon>Bacteria</taxon>
        <taxon>Bacillati</taxon>
        <taxon>Bacillota</taxon>
        <taxon>Bacilli</taxon>
        <taxon>Lactobacillales</taxon>
        <taxon>Lactobacillaceae</taxon>
        <taxon>Ligilactobacillus</taxon>
    </lineage>
</organism>
<dbReference type="Proteomes" id="UP000470980">
    <property type="component" value="Unassembled WGS sequence"/>
</dbReference>
<feature type="compositionally biased region" description="Low complexity" evidence="1">
    <location>
        <begin position="56"/>
        <end position="69"/>
    </location>
</feature>
<name>A0A1Y0FA96_9LACO</name>
<evidence type="ECO:0000313" key="8">
    <source>
        <dbReference type="Proteomes" id="UP000471300"/>
    </source>
</evidence>
<dbReference type="RefSeq" id="WP_081513189.1">
    <property type="nucleotide sequence ID" value="NZ_CP020858.1"/>
</dbReference>